<dbReference type="InterPro" id="IPR020904">
    <property type="entry name" value="Sc_DH/Rdtase_CS"/>
</dbReference>
<dbReference type="InterPro" id="IPR057326">
    <property type="entry name" value="KR_dom"/>
</dbReference>
<dbReference type="CDD" id="cd05233">
    <property type="entry name" value="SDR_c"/>
    <property type="match status" value="1"/>
</dbReference>
<evidence type="ECO:0000256" key="4">
    <source>
        <dbReference type="SAM" id="MobiDB-lite"/>
    </source>
</evidence>
<proteinExistence type="inferred from homology"/>
<evidence type="ECO:0000256" key="3">
    <source>
        <dbReference type="RuleBase" id="RU000363"/>
    </source>
</evidence>
<dbReference type="PANTHER" id="PTHR44196">
    <property type="entry name" value="DEHYDROGENASE/REDUCTASE SDR FAMILY MEMBER 7B"/>
    <property type="match status" value="1"/>
</dbReference>
<dbReference type="PRINTS" id="PR00080">
    <property type="entry name" value="SDRFAMILY"/>
</dbReference>
<accession>A0AAU3H9Q4</accession>
<comment type="similarity">
    <text evidence="1 3">Belongs to the short-chain dehydrogenases/reductases (SDR) family.</text>
</comment>
<dbReference type="SMART" id="SM00822">
    <property type="entry name" value="PKS_KR"/>
    <property type="match status" value="1"/>
</dbReference>
<feature type="domain" description="Ketoreductase" evidence="5">
    <location>
        <begin position="38"/>
        <end position="218"/>
    </location>
</feature>
<feature type="region of interest" description="Disordered" evidence="4">
    <location>
        <begin position="1"/>
        <end position="32"/>
    </location>
</feature>
<dbReference type="InterPro" id="IPR036291">
    <property type="entry name" value="NAD(P)-bd_dom_sf"/>
</dbReference>
<organism evidence="6">
    <name type="scientific">Streptomyces sp. NBC_01401</name>
    <dbReference type="NCBI Taxonomy" id="2903854"/>
    <lineage>
        <taxon>Bacteria</taxon>
        <taxon>Bacillati</taxon>
        <taxon>Actinomycetota</taxon>
        <taxon>Actinomycetes</taxon>
        <taxon>Kitasatosporales</taxon>
        <taxon>Streptomycetaceae</taxon>
        <taxon>Streptomyces</taxon>
    </lineage>
</organism>
<dbReference type="InterPro" id="IPR002347">
    <property type="entry name" value="SDR_fam"/>
</dbReference>
<dbReference type="SUPFAM" id="SSF51735">
    <property type="entry name" value="NAD(P)-binding Rossmann-fold domains"/>
    <property type="match status" value="1"/>
</dbReference>
<name>A0AAU3H9Q4_9ACTN</name>
<dbReference type="PRINTS" id="PR00081">
    <property type="entry name" value="GDHRDH"/>
</dbReference>
<evidence type="ECO:0000313" key="6">
    <source>
        <dbReference type="EMBL" id="WTY99879.1"/>
    </source>
</evidence>
<dbReference type="Gene3D" id="3.40.50.720">
    <property type="entry name" value="NAD(P)-binding Rossmann-like Domain"/>
    <property type="match status" value="1"/>
</dbReference>
<dbReference type="EMBL" id="CP109535">
    <property type="protein sequence ID" value="WTY99879.1"/>
    <property type="molecule type" value="Genomic_DNA"/>
</dbReference>
<evidence type="ECO:0000256" key="1">
    <source>
        <dbReference type="ARBA" id="ARBA00006484"/>
    </source>
</evidence>
<dbReference type="GO" id="GO:0016491">
    <property type="term" value="F:oxidoreductase activity"/>
    <property type="evidence" value="ECO:0007669"/>
    <property type="project" value="UniProtKB-KW"/>
</dbReference>
<gene>
    <name evidence="6" type="ORF">OG626_35705</name>
</gene>
<evidence type="ECO:0000256" key="2">
    <source>
        <dbReference type="ARBA" id="ARBA00023002"/>
    </source>
</evidence>
<dbReference type="Pfam" id="PF00106">
    <property type="entry name" value="adh_short"/>
    <property type="match status" value="1"/>
</dbReference>
<keyword evidence="2" id="KW-0560">Oxidoreductase</keyword>
<sequence length="283" mass="29499">MRASPPSRGNPEPRGNPAAEADVSPSVAGGRAAHRGRKAVLITGASSGIGAEVASRLSAGGRWELLLSGRDEGRLGEVAARTGGTALPMDLASQEGCRSLAEAAMAHSGRVDALVAAAGLGWAGAYTDMTPAVLNRLVSVNVCAVLHLVNLLLPQMVSRGSGRLVLIGSVAGRLGVRGEAAYAATKGALIPFAESLRYELQGTGVRLCLVLPGPVDTPFFDRRDAPYTRSWPRPLPAGRVAEAVEDGLTGDRGEITVPRWLGFPARLQGMAPHVFRRLAMRFG</sequence>
<evidence type="ECO:0000259" key="5">
    <source>
        <dbReference type="SMART" id="SM00822"/>
    </source>
</evidence>
<dbReference type="GO" id="GO:0016020">
    <property type="term" value="C:membrane"/>
    <property type="evidence" value="ECO:0007669"/>
    <property type="project" value="TreeGrafter"/>
</dbReference>
<dbReference type="PANTHER" id="PTHR44196:SF1">
    <property type="entry name" value="DEHYDROGENASE_REDUCTASE SDR FAMILY MEMBER 7B"/>
    <property type="match status" value="1"/>
</dbReference>
<reference evidence="6" key="1">
    <citation type="submission" date="2022-10" db="EMBL/GenBank/DDBJ databases">
        <title>The complete genomes of actinobacterial strains from the NBC collection.</title>
        <authorList>
            <person name="Joergensen T.S."/>
            <person name="Alvarez Arevalo M."/>
            <person name="Sterndorff E.B."/>
            <person name="Faurdal D."/>
            <person name="Vuksanovic O."/>
            <person name="Mourched A.-S."/>
            <person name="Charusanti P."/>
            <person name="Shaw S."/>
            <person name="Blin K."/>
            <person name="Weber T."/>
        </authorList>
    </citation>
    <scope>NUCLEOTIDE SEQUENCE</scope>
    <source>
        <strain evidence="6">NBC_01401</strain>
    </source>
</reference>
<dbReference type="PROSITE" id="PS00061">
    <property type="entry name" value="ADH_SHORT"/>
    <property type="match status" value="1"/>
</dbReference>
<dbReference type="AlphaFoldDB" id="A0AAU3H9Q4"/>
<protein>
    <submittedName>
        <fullName evidence="6">SDR family oxidoreductase</fullName>
    </submittedName>
</protein>